<feature type="compositionally biased region" description="Basic and acidic residues" evidence="1">
    <location>
        <begin position="106"/>
        <end position="118"/>
    </location>
</feature>
<organism evidence="2 3">
    <name type="scientific">Ophiobolus disseminans</name>
    <dbReference type="NCBI Taxonomy" id="1469910"/>
    <lineage>
        <taxon>Eukaryota</taxon>
        <taxon>Fungi</taxon>
        <taxon>Dikarya</taxon>
        <taxon>Ascomycota</taxon>
        <taxon>Pezizomycotina</taxon>
        <taxon>Dothideomycetes</taxon>
        <taxon>Pleosporomycetidae</taxon>
        <taxon>Pleosporales</taxon>
        <taxon>Pleosporineae</taxon>
        <taxon>Phaeosphaeriaceae</taxon>
        <taxon>Ophiobolus</taxon>
    </lineage>
</organism>
<feature type="region of interest" description="Disordered" evidence="1">
    <location>
        <begin position="71"/>
        <end position="143"/>
    </location>
</feature>
<dbReference type="AlphaFoldDB" id="A0A6A7ACA3"/>
<dbReference type="EMBL" id="MU006219">
    <property type="protein sequence ID" value="KAF2830329.1"/>
    <property type="molecule type" value="Genomic_DNA"/>
</dbReference>
<name>A0A6A7ACA3_9PLEO</name>
<proteinExistence type="predicted"/>
<gene>
    <name evidence="2" type="ORF">CC86DRAFT_367116</name>
</gene>
<protein>
    <submittedName>
        <fullName evidence="2">Uncharacterized protein</fullName>
    </submittedName>
</protein>
<dbReference type="Proteomes" id="UP000799424">
    <property type="component" value="Unassembled WGS sequence"/>
</dbReference>
<evidence type="ECO:0000313" key="3">
    <source>
        <dbReference type="Proteomes" id="UP000799424"/>
    </source>
</evidence>
<evidence type="ECO:0000256" key="1">
    <source>
        <dbReference type="SAM" id="MobiDB-lite"/>
    </source>
</evidence>
<reference evidence="2" key="1">
    <citation type="journal article" date="2020" name="Stud. Mycol.">
        <title>101 Dothideomycetes genomes: a test case for predicting lifestyles and emergence of pathogens.</title>
        <authorList>
            <person name="Haridas S."/>
            <person name="Albert R."/>
            <person name="Binder M."/>
            <person name="Bloem J."/>
            <person name="Labutti K."/>
            <person name="Salamov A."/>
            <person name="Andreopoulos B."/>
            <person name="Baker S."/>
            <person name="Barry K."/>
            <person name="Bills G."/>
            <person name="Bluhm B."/>
            <person name="Cannon C."/>
            <person name="Castanera R."/>
            <person name="Culley D."/>
            <person name="Daum C."/>
            <person name="Ezra D."/>
            <person name="Gonzalez J."/>
            <person name="Henrissat B."/>
            <person name="Kuo A."/>
            <person name="Liang C."/>
            <person name="Lipzen A."/>
            <person name="Lutzoni F."/>
            <person name="Magnuson J."/>
            <person name="Mondo S."/>
            <person name="Nolan M."/>
            <person name="Ohm R."/>
            <person name="Pangilinan J."/>
            <person name="Park H.-J."/>
            <person name="Ramirez L."/>
            <person name="Alfaro M."/>
            <person name="Sun H."/>
            <person name="Tritt A."/>
            <person name="Yoshinaga Y."/>
            <person name="Zwiers L.-H."/>
            <person name="Turgeon B."/>
            <person name="Goodwin S."/>
            <person name="Spatafora J."/>
            <person name="Crous P."/>
            <person name="Grigoriev I."/>
        </authorList>
    </citation>
    <scope>NUCLEOTIDE SEQUENCE</scope>
    <source>
        <strain evidence="2">CBS 113818</strain>
    </source>
</reference>
<accession>A0A6A7ACA3</accession>
<sequence length="159" mass="16849">MTVQAEVALQEQACLPVHGRMIDFNGFKDIQSALPPAEDFPEERSKGCFSEMSGLADVSIGSLSESSDACSEACSDPVGDSLDDDEDAKGESSQSSVNAACSCDEETQKELDASHEGATELSSKSPKATSEGGNEAIITPRRKYARKNDEAALKVRLAK</sequence>
<evidence type="ECO:0000313" key="2">
    <source>
        <dbReference type="EMBL" id="KAF2830329.1"/>
    </source>
</evidence>
<keyword evidence="3" id="KW-1185">Reference proteome</keyword>
<feature type="compositionally biased region" description="Polar residues" evidence="1">
    <location>
        <begin position="120"/>
        <end position="132"/>
    </location>
</feature>